<reference evidence="5" key="1">
    <citation type="journal article" date="2014" name="Front. Microbiol.">
        <title>High frequency of phylogenetically diverse reductive dehalogenase-homologous genes in deep subseafloor sedimentary metagenomes.</title>
        <authorList>
            <person name="Kawai M."/>
            <person name="Futagami T."/>
            <person name="Toyoda A."/>
            <person name="Takaki Y."/>
            <person name="Nishi S."/>
            <person name="Hori S."/>
            <person name="Arai W."/>
            <person name="Tsubouchi T."/>
            <person name="Morono Y."/>
            <person name="Uchiyama I."/>
            <person name="Ito T."/>
            <person name="Fujiyama A."/>
            <person name="Inagaki F."/>
            <person name="Takami H."/>
        </authorList>
    </citation>
    <scope>NUCLEOTIDE SEQUENCE</scope>
    <source>
        <strain evidence="5">Expedition CK06-06</strain>
    </source>
</reference>
<dbReference type="InterPro" id="IPR002104">
    <property type="entry name" value="Integrase_catalytic"/>
</dbReference>
<keyword evidence="2" id="KW-0233">DNA recombination</keyword>
<dbReference type="EMBL" id="BART01000023">
    <property type="protein sequence ID" value="GAG61623.1"/>
    <property type="molecule type" value="Genomic_DNA"/>
</dbReference>
<dbReference type="PANTHER" id="PTHR30349">
    <property type="entry name" value="PHAGE INTEGRASE-RELATED"/>
    <property type="match status" value="1"/>
</dbReference>
<organism evidence="5">
    <name type="scientific">marine sediment metagenome</name>
    <dbReference type="NCBI Taxonomy" id="412755"/>
    <lineage>
        <taxon>unclassified sequences</taxon>
        <taxon>metagenomes</taxon>
        <taxon>ecological metagenomes</taxon>
    </lineage>
</organism>
<name>X0ZML2_9ZZZZ</name>
<gene>
    <name evidence="5" type="ORF">S01H4_00205</name>
</gene>
<keyword evidence="1" id="KW-0238">DNA-binding</keyword>
<accession>X0ZML2</accession>
<dbReference type="GO" id="GO:0006310">
    <property type="term" value="P:DNA recombination"/>
    <property type="evidence" value="ECO:0007669"/>
    <property type="project" value="UniProtKB-KW"/>
</dbReference>
<evidence type="ECO:0000313" key="5">
    <source>
        <dbReference type="EMBL" id="GAG61623.1"/>
    </source>
</evidence>
<evidence type="ECO:0000259" key="4">
    <source>
        <dbReference type="PROSITE" id="PS51898"/>
    </source>
</evidence>
<dbReference type="InterPro" id="IPR011010">
    <property type="entry name" value="DNA_brk_join_enz"/>
</dbReference>
<evidence type="ECO:0000256" key="1">
    <source>
        <dbReference type="ARBA" id="ARBA00023125"/>
    </source>
</evidence>
<dbReference type="Pfam" id="PF00589">
    <property type="entry name" value="Phage_integrase"/>
    <property type="match status" value="1"/>
</dbReference>
<dbReference type="PROSITE" id="PS51898">
    <property type="entry name" value="TYR_RECOMBINASE"/>
    <property type="match status" value="1"/>
</dbReference>
<protein>
    <recommendedName>
        <fullName evidence="4">Tyr recombinase domain-containing protein</fullName>
    </recommendedName>
</protein>
<proteinExistence type="predicted"/>
<dbReference type="AlphaFoldDB" id="X0ZML2"/>
<dbReference type="SUPFAM" id="SSF56349">
    <property type="entry name" value="DNA breaking-rejoining enzymes"/>
    <property type="match status" value="1"/>
</dbReference>
<dbReference type="PANTHER" id="PTHR30349:SF41">
    <property type="entry name" value="INTEGRASE_RECOMBINASE PROTEIN MJ0367-RELATED"/>
    <property type="match status" value="1"/>
</dbReference>
<dbReference type="InterPro" id="IPR013762">
    <property type="entry name" value="Integrase-like_cat_sf"/>
</dbReference>
<evidence type="ECO:0000256" key="3">
    <source>
        <dbReference type="SAM" id="Coils"/>
    </source>
</evidence>
<dbReference type="GO" id="GO:0015074">
    <property type="term" value="P:DNA integration"/>
    <property type="evidence" value="ECO:0007669"/>
    <property type="project" value="InterPro"/>
</dbReference>
<comment type="caution">
    <text evidence="5">The sequence shown here is derived from an EMBL/GenBank/DDBJ whole genome shotgun (WGS) entry which is preliminary data.</text>
</comment>
<feature type="coiled-coil region" evidence="3">
    <location>
        <begin position="178"/>
        <end position="223"/>
    </location>
</feature>
<sequence length="223" mass="25993">MIKKRSKTKIPKVLSLEEIEKLISLPSPKAPTGIRNKAIISTFAYAGLRAMELVNLKVSDIGLKEGWIHIKGGKTGDRDIPISPKLEPYLISWNNIRPKHIRYFFTTLKGKRLQDRYIREMIRRLGEKIDLKVYPHKLRHSFATHTLKRDDINTRELQALLGHKALSSTQVYTHIEPKELHKKLREDKEKKKQDLNNLFQQFLNKQNELANQVKEMLDKALAE</sequence>
<feature type="domain" description="Tyr recombinase" evidence="4">
    <location>
        <begin position="9"/>
        <end position="185"/>
    </location>
</feature>
<dbReference type="InterPro" id="IPR050090">
    <property type="entry name" value="Tyrosine_recombinase_XerCD"/>
</dbReference>
<keyword evidence="3" id="KW-0175">Coiled coil</keyword>
<evidence type="ECO:0000256" key="2">
    <source>
        <dbReference type="ARBA" id="ARBA00023172"/>
    </source>
</evidence>
<dbReference type="GO" id="GO:0003677">
    <property type="term" value="F:DNA binding"/>
    <property type="evidence" value="ECO:0007669"/>
    <property type="project" value="UniProtKB-KW"/>
</dbReference>
<dbReference type="Gene3D" id="1.10.443.10">
    <property type="entry name" value="Intergrase catalytic core"/>
    <property type="match status" value="1"/>
</dbReference>